<sequence>MKANVSIVIPAFNEAENIHRLIGTLHAVFEDLPYAYQVLVVDDGSRDGTLDVLRRLQRQDDRVQFLSFSRNFGHQHALKAGLAHAQGDCVISMDADLQHPPHYIPKMIDEWEKGFDIVYTIREDDPNLSYFKRKSSDLFYNMLNFLSDLEFEKGTADFRLVSRQVADVLNSMDDSELFYRGLVKWVGFKQTCLYYKPLGRFRGQSKYTFRKMMRLAQEGVTSFSTRPLDIATYLGLGFSMLSVAYLPYALLSHWLGHTISGWTSIIMTIAFFGGLQLLILGIIGKYLGKLFVIAKRRPAYIIKESSLEWKKEELFY</sequence>
<dbReference type="SUPFAM" id="SSF53448">
    <property type="entry name" value="Nucleotide-diphospho-sugar transferases"/>
    <property type="match status" value="1"/>
</dbReference>
<dbReference type="Proteomes" id="UP000184368">
    <property type="component" value="Unassembled WGS sequence"/>
</dbReference>
<dbReference type="InterPro" id="IPR050256">
    <property type="entry name" value="Glycosyltransferase_2"/>
</dbReference>
<evidence type="ECO:0000256" key="1">
    <source>
        <dbReference type="ARBA" id="ARBA00004141"/>
    </source>
</evidence>
<keyword evidence="6 7" id="KW-0472">Membrane</keyword>
<keyword evidence="4 7" id="KW-0812">Transmembrane</keyword>
<evidence type="ECO:0000256" key="5">
    <source>
        <dbReference type="ARBA" id="ARBA00022989"/>
    </source>
</evidence>
<keyword evidence="10" id="KW-1185">Reference proteome</keyword>
<evidence type="ECO:0000256" key="2">
    <source>
        <dbReference type="ARBA" id="ARBA00022676"/>
    </source>
</evidence>
<dbReference type="EMBL" id="FQUO01000004">
    <property type="protein sequence ID" value="SHF00554.1"/>
    <property type="molecule type" value="Genomic_DNA"/>
</dbReference>
<evidence type="ECO:0000256" key="3">
    <source>
        <dbReference type="ARBA" id="ARBA00022679"/>
    </source>
</evidence>
<evidence type="ECO:0000256" key="6">
    <source>
        <dbReference type="ARBA" id="ARBA00023136"/>
    </source>
</evidence>
<dbReference type="GO" id="GO:0016757">
    <property type="term" value="F:glycosyltransferase activity"/>
    <property type="evidence" value="ECO:0007669"/>
    <property type="project" value="UniProtKB-KW"/>
</dbReference>
<evidence type="ECO:0000256" key="4">
    <source>
        <dbReference type="ARBA" id="ARBA00022692"/>
    </source>
</evidence>
<dbReference type="InterPro" id="IPR001173">
    <property type="entry name" value="Glyco_trans_2-like"/>
</dbReference>
<comment type="subcellular location">
    <subcellularLocation>
        <location evidence="1">Membrane</location>
        <topology evidence="1">Multi-pass membrane protein</topology>
    </subcellularLocation>
</comment>
<dbReference type="Pfam" id="PF00535">
    <property type="entry name" value="Glycos_transf_2"/>
    <property type="match status" value="1"/>
</dbReference>
<keyword evidence="5 7" id="KW-1133">Transmembrane helix</keyword>
<feature type="transmembrane region" description="Helical" evidence="7">
    <location>
        <begin position="230"/>
        <end position="250"/>
    </location>
</feature>
<dbReference type="OrthoDB" id="9807778at2"/>
<evidence type="ECO:0000313" key="9">
    <source>
        <dbReference type="EMBL" id="SHF00554.1"/>
    </source>
</evidence>
<keyword evidence="2 9" id="KW-0328">Glycosyltransferase</keyword>
<accession>A0A1M4Y434</accession>
<dbReference type="PANTHER" id="PTHR48090:SF1">
    <property type="entry name" value="PROPHAGE BACTOPRENOL GLUCOSYL TRANSFERASE HOMOLOG"/>
    <property type="match status" value="1"/>
</dbReference>
<dbReference type="RefSeq" id="WP_073041285.1">
    <property type="nucleotide sequence ID" value="NZ_FQUO01000004.1"/>
</dbReference>
<dbReference type="CDD" id="cd04187">
    <property type="entry name" value="DPM1_like_bac"/>
    <property type="match status" value="1"/>
</dbReference>
<organism evidence="9 10">
    <name type="scientific">Cnuella takakiae</name>
    <dbReference type="NCBI Taxonomy" id="1302690"/>
    <lineage>
        <taxon>Bacteria</taxon>
        <taxon>Pseudomonadati</taxon>
        <taxon>Bacteroidota</taxon>
        <taxon>Chitinophagia</taxon>
        <taxon>Chitinophagales</taxon>
        <taxon>Chitinophagaceae</taxon>
        <taxon>Cnuella</taxon>
    </lineage>
</organism>
<dbReference type="GO" id="GO:0005886">
    <property type="term" value="C:plasma membrane"/>
    <property type="evidence" value="ECO:0007669"/>
    <property type="project" value="TreeGrafter"/>
</dbReference>
<evidence type="ECO:0000313" key="10">
    <source>
        <dbReference type="Proteomes" id="UP000184368"/>
    </source>
</evidence>
<dbReference type="STRING" id="1302690.BUE76_14920"/>
<keyword evidence="3 9" id="KW-0808">Transferase</keyword>
<dbReference type="Gene3D" id="3.90.550.10">
    <property type="entry name" value="Spore Coat Polysaccharide Biosynthesis Protein SpsA, Chain A"/>
    <property type="match status" value="1"/>
</dbReference>
<feature type="transmembrane region" description="Helical" evidence="7">
    <location>
        <begin position="262"/>
        <end position="287"/>
    </location>
</feature>
<feature type="domain" description="Glycosyltransferase 2-like" evidence="8">
    <location>
        <begin position="6"/>
        <end position="157"/>
    </location>
</feature>
<name>A0A1M4Y434_9BACT</name>
<reference evidence="9 10" key="1">
    <citation type="submission" date="2016-11" db="EMBL/GenBank/DDBJ databases">
        <authorList>
            <person name="Jaros S."/>
            <person name="Januszkiewicz K."/>
            <person name="Wedrychowicz H."/>
        </authorList>
    </citation>
    <scope>NUCLEOTIDE SEQUENCE [LARGE SCALE GENOMIC DNA]</scope>
    <source>
        <strain evidence="9 10">DSM 26897</strain>
    </source>
</reference>
<dbReference type="InterPro" id="IPR029044">
    <property type="entry name" value="Nucleotide-diphossugar_trans"/>
</dbReference>
<protein>
    <submittedName>
        <fullName evidence="9">Dolichol-phosphate mannosyltransferase</fullName>
    </submittedName>
</protein>
<gene>
    <name evidence="9" type="ORF">SAMN05444008_104148</name>
</gene>
<dbReference type="AlphaFoldDB" id="A0A1M4Y434"/>
<evidence type="ECO:0000259" key="8">
    <source>
        <dbReference type="Pfam" id="PF00535"/>
    </source>
</evidence>
<evidence type="ECO:0000256" key="7">
    <source>
        <dbReference type="SAM" id="Phobius"/>
    </source>
</evidence>
<dbReference type="PANTHER" id="PTHR48090">
    <property type="entry name" value="UNDECAPRENYL-PHOSPHATE 4-DEOXY-4-FORMAMIDO-L-ARABINOSE TRANSFERASE-RELATED"/>
    <property type="match status" value="1"/>
</dbReference>
<proteinExistence type="predicted"/>